<proteinExistence type="predicted"/>
<organism evidence="1 2">
    <name type="scientific">Glaciihabitans arcticus</name>
    <dbReference type="NCBI Taxonomy" id="2668039"/>
    <lineage>
        <taxon>Bacteria</taxon>
        <taxon>Bacillati</taxon>
        <taxon>Actinomycetota</taxon>
        <taxon>Actinomycetes</taxon>
        <taxon>Micrococcales</taxon>
        <taxon>Microbacteriaceae</taxon>
        <taxon>Glaciihabitans</taxon>
    </lineage>
</organism>
<evidence type="ECO:0000313" key="2">
    <source>
        <dbReference type="Proteomes" id="UP000294194"/>
    </source>
</evidence>
<protein>
    <recommendedName>
        <fullName evidence="3">Carboxymuconolactone decarboxylase family protein</fullName>
    </recommendedName>
</protein>
<keyword evidence="2" id="KW-1185">Reference proteome</keyword>
<accession>A0A4Q9GTF3</accession>
<dbReference type="EMBL" id="SISG01000001">
    <property type="protein sequence ID" value="TBN56407.1"/>
    <property type="molecule type" value="Genomic_DNA"/>
</dbReference>
<dbReference type="InterPro" id="IPR029032">
    <property type="entry name" value="AhpD-like"/>
</dbReference>
<evidence type="ECO:0000313" key="1">
    <source>
        <dbReference type="EMBL" id="TBN56407.1"/>
    </source>
</evidence>
<evidence type="ECO:0008006" key="3">
    <source>
        <dbReference type="Google" id="ProtNLM"/>
    </source>
</evidence>
<reference evidence="2" key="1">
    <citation type="submission" date="2019-02" db="EMBL/GenBank/DDBJ databases">
        <title>Glaciihabitans arcticus sp. nov., a psychrotolerant bacterium isolated from polar soil.</title>
        <authorList>
            <person name="Dahal R.H."/>
        </authorList>
    </citation>
    <scope>NUCLEOTIDE SEQUENCE [LARGE SCALE GENOMIC DNA]</scope>
    <source>
        <strain evidence="2">RP-3-7</strain>
    </source>
</reference>
<name>A0A4Q9GTF3_9MICO</name>
<dbReference type="SUPFAM" id="SSF69118">
    <property type="entry name" value="AhpD-like"/>
    <property type="match status" value="1"/>
</dbReference>
<dbReference type="AlphaFoldDB" id="A0A4Q9GTF3"/>
<comment type="caution">
    <text evidence="1">The sequence shown here is derived from an EMBL/GenBank/DDBJ whole genome shotgun (WGS) entry which is preliminary data.</text>
</comment>
<sequence>MTFLPITTYDELDDAAKAASDHQVEAHGGRITNMKATLLSHVPSFTAYMEWYTLRDELAPFIGERAVSLFSYAISEENDCLVCSVFFRKVLIDSGENVDNPQVTETEQLLMDWGRLIARDPHHIPDEMYTRLEAAFSPKLRVILVAFAGQMVATNLVNMVGRVPLDEVLYEYRKPGDTRTEG</sequence>
<dbReference type="Proteomes" id="UP000294194">
    <property type="component" value="Unassembled WGS sequence"/>
</dbReference>
<dbReference type="Gene3D" id="1.20.1290.10">
    <property type="entry name" value="AhpD-like"/>
    <property type="match status" value="1"/>
</dbReference>
<gene>
    <name evidence="1" type="ORF">EYE40_02775</name>
</gene>
<dbReference type="RefSeq" id="WP_130980517.1">
    <property type="nucleotide sequence ID" value="NZ_SISG01000001.1"/>
</dbReference>